<feature type="transmembrane region" description="Helical" evidence="2">
    <location>
        <begin position="111"/>
        <end position="137"/>
    </location>
</feature>
<evidence type="ECO:0000313" key="4">
    <source>
        <dbReference type="Proteomes" id="UP000216454"/>
    </source>
</evidence>
<dbReference type="EMBL" id="MWWQ01000004">
    <property type="protein sequence ID" value="OZG53453.1"/>
    <property type="molecule type" value="Genomic_DNA"/>
</dbReference>
<gene>
    <name evidence="3" type="ORF">PSSU_0219</name>
</gene>
<dbReference type="Pfam" id="PF02632">
    <property type="entry name" value="BioY"/>
    <property type="match status" value="1"/>
</dbReference>
<dbReference type="GO" id="GO:0005886">
    <property type="term" value="C:plasma membrane"/>
    <property type="evidence" value="ECO:0007669"/>
    <property type="project" value="InterPro"/>
</dbReference>
<accession>A0A261F302</accession>
<dbReference type="RefSeq" id="WP_094690560.1">
    <property type="nucleotide sequence ID" value="NZ_MWWQ01000004.1"/>
</dbReference>
<dbReference type="PANTHER" id="PTHR34295">
    <property type="entry name" value="BIOTIN TRANSPORTER BIOY"/>
    <property type="match status" value="1"/>
</dbReference>
<evidence type="ECO:0000256" key="1">
    <source>
        <dbReference type="ARBA" id="ARBA00010692"/>
    </source>
</evidence>
<dbReference type="Proteomes" id="UP000216454">
    <property type="component" value="Unassembled WGS sequence"/>
</dbReference>
<reference evidence="3 4" key="1">
    <citation type="journal article" date="2017" name="BMC Genomics">
        <title>Comparative genomic and phylogenomic analyses of the Bifidobacteriaceae family.</title>
        <authorList>
            <person name="Lugli G.A."/>
            <person name="Milani C."/>
            <person name="Turroni F."/>
            <person name="Duranti S."/>
            <person name="Mancabelli L."/>
            <person name="Mangifesta M."/>
            <person name="Ferrario C."/>
            <person name="Modesto M."/>
            <person name="Mattarelli P."/>
            <person name="Jiri K."/>
            <person name="van Sinderen D."/>
            <person name="Ventura M."/>
        </authorList>
    </citation>
    <scope>NUCLEOTIDE SEQUENCE [LARGE SCALE GENOMIC DNA]</scope>
    <source>
        <strain evidence="3 4">DSM 24744</strain>
    </source>
</reference>
<name>A0A261F302_9BIFI</name>
<evidence type="ECO:0000256" key="2">
    <source>
        <dbReference type="SAM" id="Phobius"/>
    </source>
</evidence>
<dbReference type="GO" id="GO:0015225">
    <property type="term" value="F:biotin transmembrane transporter activity"/>
    <property type="evidence" value="ECO:0007669"/>
    <property type="project" value="InterPro"/>
</dbReference>
<feature type="transmembrane region" description="Helical" evidence="2">
    <location>
        <begin position="75"/>
        <end position="99"/>
    </location>
</feature>
<dbReference type="PANTHER" id="PTHR34295:SF1">
    <property type="entry name" value="BIOTIN TRANSPORTER BIOY"/>
    <property type="match status" value="1"/>
</dbReference>
<comment type="caution">
    <text evidence="3">The sequence shown here is derived from an EMBL/GenBank/DDBJ whole genome shotgun (WGS) entry which is preliminary data.</text>
</comment>
<dbReference type="Gene3D" id="1.10.1760.20">
    <property type="match status" value="1"/>
</dbReference>
<proteinExistence type="inferred from homology"/>
<protein>
    <submittedName>
        <fullName evidence="3">Biotin biosynthesis protein BioY</fullName>
    </submittedName>
</protein>
<dbReference type="AlphaFoldDB" id="A0A261F302"/>
<keyword evidence="2" id="KW-0812">Transmembrane</keyword>
<feature type="transmembrane region" description="Helical" evidence="2">
    <location>
        <begin position="45"/>
        <end position="63"/>
    </location>
</feature>
<keyword evidence="2" id="KW-0472">Membrane</keyword>
<comment type="similarity">
    <text evidence="1">Belongs to the BioY family.</text>
</comment>
<dbReference type="InterPro" id="IPR003784">
    <property type="entry name" value="BioY"/>
</dbReference>
<keyword evidence="4" id="KW-1185">Reference proteome</keyword>
<sequence length="228" mass="22943">MSRHDHNPHRLANPSRSAAQGSFAQTLGIPAAINPRDFALGAFKIAAFAGLLCVAAMVGRIQVPGTEVGITLQTFVLMIAALTLTPVEAGSAALLYLAIGAAGAPVFSNGASTAALVGPSAGFLFGFVPAAIITALLKAPAQAHADGHRSVSAALTLARNFIACALGCILVPYAVGISVQSIVTGTDIRALAAASAVFFIGDTMKAIVATAAVTPARAFSARRAAHND</sequence>
<evidence type="ECO:0000313" key="3">
    <source>
        <dbReference type="EMBL" id="OZG53453.1"/>
    </source>
</evidence>
<keyword evidence="2" id="KW-1133">Transmembrane helix</keyword>
<organism evidence="3 4">
    <name type="scientific">Pseudoscardovia suis</name>
    <dbReference type="NCBI Taxonomy" id="987063"/>
    <lineage>
        <taxon>Bacteria</taxon>
        <taxon>Bacillati</taxon>
        <taxon>Actinomycetota</taxon>
        <taxon>Actinomycetes</taxon>
        <taxon>Bifidobacteriales</taxon>
        <taxon>Bifidobacteriaceae</taxon>
        <taxon>Pseudoscardovia</taxon>
    </lineage>
</organism>
<dbReference type="OrthoDB" id="9803495at2"/>
<feature type="transmembrane region" description="Helical" evidence="2">
    <location>
        <begin position="191"/>
        <end position="213"/>
    </location>
</feature>
<feature type="transmembrane region" description="Helical" evidence="2">
    <location>
        <begin position="157"/>
        <end position="179"/>
    </location>
</feature>